<sequence length="234" mass="25843">MPRAPVDRAVAAAERTLSILEAFMKKGGIVSLPELERETGLFKSVICRYLLSFERHGYAFKRSDGKYQLGVSALRLGKTYEKAFDAAHHITPLLQRLATATQESASYYVRQNDLRLCLYRVESPRSLRVSVQPGSLWPIDETATGRIFQRFSSERPEHDILPEQGFLAHSSNIGQEETSSLSAPVFGVDNLLMGALTISGPTSRFDPLANSEARQLLVAAAKELSREFGAAEAV</sequence>
<dbReference type="InterPro" id="IPR005471">
    <property type="entry name" value="Tscrpt_reg_IclR_N"/>
</dbReference>
<keyword evidence="7" id="KW-1185">Reference proteome</keyword>
<dbReference type="InterPro" id="IPR050707">
    <property type="entry name" value="HTH_MetabolicPath_Reg"/>
</dbReference>
<name>A0A853F9H2_9BURK</name>
<dbReference type="Pfam" id="PF01614">
    <property type="entry name" value="IclR_C"/>
    <property type="match status" value="1"/>
</dbReference>
<dbReference type="SUPFAM" id="SSF46785">
    <property type="entry name" value="Winged helix' DNA-binding domain"/>
    <property type="match status" value="1"/>
</dbReference>
<dbReference type="AlphaFoldDB" id="A0A853F9H2"/>
<dbReference type="SUPFAM" id="SSF55781">
    <property type="entry name" value="GAF domain-like"/>
    <property type="match status" value="1"/>
</dbReference>
<dbReference type="InterPro" id="IPR014757">
    <property type="entry name" value="Tscrpt_reg_IclR_C"/>
</dbReference>
<evidence type="ECO:0000259" key="5">
    <source>
        <dbReference type="PROSITE" id="PS51078"/>
    </source>
</evidence>
<keyword evidence="3" id="KW-0804">Transcription</keyword>
<feature type="domain" description="IclR-ED" evidence="5">
    <location>
        <begin position="72"/>
        <end position="230"/>
    </location>
</feature>
<dbReference type="EMBL" id="JACCEW010000001">
    <property type="protein sequence ID" value="NYT36252.1"/>
    <property type="molecule type" value="Genomic_DNA"/>
</dbReference>
<comment type="caution">
    <text evidence="6">The sequence shown here is derived from an EMBL/GenBank/DDBJ whole genome shotgun (WGS) entry which is preliminary data.</text>
</comment>
<dbReference type="PANTHER" id="PTHR30136">
    <property type="entry name" value="HELIX-TURN-HELIX TRANSCRIPTIONAL REGULATOR, ICLR FAMILY"/>
    <property type="match status" value="1"/>
</dbReference>
<dbReference type="Gene3D" id="3.30.450.40">
    <property type="match status" value="2"/>
</dbReference>
<reference evidence="6 7" key="1">
    <citation type="submission" date="2020-07" db="EMBL/GenBank/DDBJ databases">
        <title>Taxonomic revisions and descriptions of new bacterial species based on genomic comparisons in the high-G+C-content subgroup of the family Alcaligenaceae.</title>
        <authorList>
            <person name="Szabo A."/>
            <person name="Felfoldi T."/>
        </authorList>
    </citation>
    <scope>NUCLEOTIDE SEQUENCE [LARGE SCALE GENOMIC DNA]</scope>
    <source>
        <strain evidence="6 7">DSM 25264</strain>
    </source>
</reference>
<evidence type="ECO:0000259" key="4">
    <source>
        <dbReference type="PROSITE" id="PS51077"/>
    </source>
</evidence>
<accession>A0A853F9H2</accession>
<keyword evidence="2" id="KW-0238">DNA-binding</keyword>
<evidence type="ECO:0000313" key="6">
    <source>
        <dbReference type="EMBL" id="NYT36252.1"/>
    </source>
</evidence>
<dbReference type="Pfam" id="PF09339">
    <property type="entry name" value="HTH_IclR"/>
    <property type="match status" value="1"/>
</dbReference>
<dbReference type="PANTHER" id="PTHR30136:SF39">
    <property type="entry name" value="TRANSCRIPTIONAL REGULATORY PROTEIN"/>
    <property type="match status" value="1"/>
</dbReference>
<evidence type="ECO:0000256" key="1">
    <source>
        <dbReference type="ARBA" id="ARBA00023015"/>
    </source>
</evidence>
<dbReference type="PROSITE" id="PS51077">
    <property type="entry name" value="HTH_ICLR"/>
    <property type="match status" value="1"/>
</dbReference>
<evidence type="ECO:0000256" key="2">
    <source>
        <dbReference type="ARBA" id="ARBA00023125"/>
    </source>
</evidence>
<dbReference type="InterPro" id="IPR036388">
    <property type="entry name" value="WH-like_DNA-bd_sf"/>
</dbReference>
<protein>
    <submittedName>
        <fullName evidence="6">IclR family transcriptional regulator</fullName>
    </submittedName>
</protein>
<evidence type="ECO:0000313" key="7">
    <source>
        <dbReference type="Proteomes" id="UP000580517"/>
    </source>
</evidence>
<keyword evidence="1" id="KW-0805">Transcription regulation</keyword>
<dbReference type="PROSITE" id="PS51078">
    <property type="entry name" value="ICLR_ED"/>
    <property type="match status" value="1"/>
</dbReference>
<proteinExistence type="predicted"/>
<dbReference type="Proteomes" id="UP000580517">
    <property type="component" value="Unassembled WGS sequence"/>
</dbReference>
<dbReference type="Gene3D" id="1.10.10.10">
    <property type="entry name" value="Winged helix-like DNA-binding domain superfamily/Winged helix DNA-binding domain"/>
    <property type="match status" value="1"/>
</dbReference>
<dbReference type="InterPro" id="IPR029016">
    <property type="entry name" value="GAF-like_dom_sf"/>
</dbReference>
<evidence type="ECO:0000256" key="3">
    <source>
        <dbReference type="ARBA" id="ARBA00023163"/>
    </source>
</evidence>
<feature type="domain" description="HTH iclR-type" evidence="4">
    <location>
        <begin position="10"/>
        <end position="71"/>
    </location>
</feature>
<dbReference type="GO" id="GO:0003700">
    <property type="term" value="F:DNA-binding transcription factor activity"/>
    <property type="evidence" value="ECO:0007669"/>
    <property type="project" value="TreeGrafter"/>
</dbReference>
<dbReference type="SMART" id="SM00346">
    <property type="entry name" value="HTH_ICLR"/>
    <property type="match status" value="1"/>
</dbReference>
<gene>
    <name evidence="6" type="ORF">H0A68_05150</name>
</gene>
<dbReference type="GO" id="GO:0045892">
    <property type="term" value="P:negative regulation of DNA-templated transcription"/>
    <property type="evidence" value="ECO:0007669"/>
    <property type="project" value="TreeGrafter"/>
</dbReference>
<dbReference type="OrthoDB" id="5422805at2"/>
<dbReference type="GO" id="GO:0003677">
    <property type="term" value="F:DNA binding"/>
    <property type="evidence" value="ECO:0007669"/>
    <property type="project" value="UniProtKB-KW"/>
</dbReference>
<organism evidence="6 7">
    <name type="scientific">Allopusillimonas soli</name>
    <dbReference type="NCBI Taxonomy" id="659016"/>
    <lineage>
        <taxon>Bacteria</taxon>
        <taxon>Pseudomonadati</taxon>
        <taxon>Pseudomonadota</taxon>
        <taxon>Betaproteobacteria</taxon>
        <taxon>Burkholderiales</taxon>
        <taxon>Alcaligenaceae</taxon>
        <taxon>Allopusillimonas</taxon>
    </lineage>
</organism>
<dbReference type="InterPro" id="IPR036390">
    <property type="entry name" value="WH_DNA-bd_sf"/>
</dbReference>